<reference evidence="1 2" key="1">
    <citation type="submission" date="2018-08" db="EMBL/GenBank/DDBJ databases">
        <title>Lysobacter soli KCTC 22011, whole genome shotgun sequence.</title>
        <authorList>
            <person name="Zhang X."/>
            <person name="Feng G."/>
            <person name="Zhu H."/>
        </authorList>
    </citation>
    <scope>NUCLEOTIDE SEQUENCE [LARGE SCALE GENOMIC DNA]</scope>
    <source>
        <strain evidence="1 2">KCTC 22011</strain>
    </source>
</reference>
<keyword evidence="2" id="KW-1185">Reference proteome</keyword>
<proteinExistence type="predicted"/>
<organism evidence="1 2">
    <name type="scientific">Lysobacter soli</name>
    <dbReference type="NCBI Taxonomy" id="453783"/>
    <lineage>
        <taxon>Bacteria</taxon>
        <taxon>Pseudomonadati</taxon>
        <taxon>Pseudomonadota</taxon>
        <taxon>Gammaproteobacteria</taxon>
        <taxon>Lysobacterales</taxon>
        <taxon>Lysobacteraceae</taxon>
        <taxon>Lysobacter</taxon>
    </lineage>
</organism>
<evidence type="ECO:0000313" key="1">
    <source>
        <dbReference type="EMBL" id="RDY67038.1"/>
    </source>
</evidence>
<name>A0A3D8VDU8_9GAMM</name>
<accession>A0A3D8VDU8</accession>
<evidence type="ECO:0000313" key="2">
    <source>
        <dbReference type="Proteomes" id="UP000256829"/>
    </source>
</evidence>
<gene>
    <name evidence="1" type="ORF">DX912_10165</name>
</gene>
<dbReference type="EMBL" id="QTJR01000006">
    <property type="protein sequence ID" value="RDY67038.1"/>
    <property type="molecule type" value="Genomic_DNA"/>
</dbReference>
<protein>
    <submittedName>
        <fullName evidence="1">Uncharacterized protein</fullName>
    </submittedName>
</protein>
<comment type="caution">
    <text evidence="1">The sequence shown here is derived from an EMBL/GenBank/DDBJ whole genome shotgun (WGS) entry which is preliminary data.</text>
</comment>
<dbReference type="Proteomes" id="UP000256829">
    <property type="component" value="Unassembled WGS sequence"/>
</dbReference>
<dbReference type="AlphaFoldDB" id="A0A3D8VDU8"/>
<sequence>MTTPNLDDGRFDRLVTLRDAYRIMERFAQSYRERGDTPISDFLDCYASETGGGLTTDPAAPDDFADAAASVLGK</sequence>